<accession>A0A0P1BNF4</accession>
<reference evidence="3 4" key="1">
    <citation type="submission" date="2014-09" db="EMBL/GenBank/DDBJ databases">
        <authorList>
            <person name="Magalhaes I.L.F."/>
            <person name="Oliveira U."/>
            <person name="Santos F.R."/>
            <person name="Vidigal T.H.D.A."/>
            <person name="Brescovit A.D."/>
            <person name="Santos A.J."/>
        </authorList>
    </citation>
    <scope>NUCLEOTIDE SEQUENCE [LARGE SCALE GENOMIC DNA]</scope>
</reference>
<feature type="region of interest" description="Disordered" evidence="1">
    <location>
        <begin position="84"/>
        <end position="136"/>
    </location>
</feature>
<evidence type="ECO:0000313" key="3">
    <source>
        <dbReference type="EMBL" id="CEH17980.1"/>
    </source>
</evidence>
<evidence type="ECO:0000313" key="4">
    <source>
        <dbReference type="Proteomes" id="UP000054845"/>
    </source>
</evidence>
<dbReference type="EMBL" id="CCYA01000269">
    <property type="protein sequence ID" value="CEH17980.1"/>
    <property type="molecule type" value="Genomic_DNA"/>
</dbReference>
<dbReference type="OrthoDB" id="432685at2759"/>
<evidence type="ECO:0000256" key="1">
    <source>
        <dbReference type="SAM" id="MobiDB-lite"/>
    </source>
</evidence>
<proteinExistence type="predicted"/>
<dbReference type="InterPro" id="IPR019180">
    <property type="entry name" value="Oxidoreductase-like_N"/>
</dbReference>
<protein>
    <submittedName>
        <fullName evidence="3">Oxidoreductase-n-terminal</fullName>
    </submittedName>
</protein>
<organism evidence="3 4">
    <name type="scientific">Ceraceosorus bombacis</name>
    <dbReference type="NCBI Taxonomy" id="401625"/>
    <lineage>
        <taxon>Eukaryota</taxon>
        <taxon>Fungi</taxon>
        <taxon>Dikarya</taxon>
        <taxon>Basidiomycota</taxon>
        <taxon>Ustilaginomycotina</taxon>
        <taxon>Exobasidiomycetes</taxon>
        <taxon>Ceraceosorales</taxon>
        <taxon>Ceraceosoraceae</taxon>
        <taxon>Ceraceosorus</taxon>
    </lineage>
</organism>
<keyword evidence="4" id="KW-1185">Reference proteome</keyword>
<evidence type="ECO:0000259" key="2">
    <source>
        <dbReference type="Pfam" id="PF09791"/>
    </source>
</evidence>
<name>A0A0P1BNF4_9BASI</name>
<dbReference type="Pfam" id="PF09791">
    <property type="entry name" value="Oxidored-like"/>
    <property type="match status" value="1"/>
</dbReference>
<feature type="region of interest" description="Disordered" evidence="1">
    <location>
        <begin position="1"/>
        <end position="64"/>
    </location>
</feature>
<sequence length="136" mass="14339">MSALGRTDNPTPEPHQPAYPDVREIPTLKQGRFAPLRYDDILQAASRDHDDPPPKPGPSDCCGSSCQPCVKELWSEELRAWKERWGKGSSSKASKHGGGKSKAAEIGASKQVGGGLGASADANDGACSMPGGLPQW</sequence>
<feature type="domain" description="Oxidoreductase-like" evidence="2">
    <location>
        <begin position="53"/>
        <end position="84"/>
    </location>
</feature>
<dbReference type="Proteomes" id="UP000054845">
    <property type="component" value="Unassembled WGS sequence"/>
</dbReference>
<dbReference type="AlphaFoldDB" id="A0A0P1BNF4"/>